<evidence type="ECO:0000256" key="5">
    <source>
        <dbReference type="ARBA" id="ARBA00022701"/>
    </source>
</evidence>
<evidence type="ECO:0000256" key="1">
    <source>
        <dbReference type="ARBA" id="ARBA00004245"/>
    </source>
</evidence>
<keyword evidence="3" id="KW-0963">Cytoplasm</keyword>
<evidence type="ECO:0000259" key="9">
    <source>
        <dbReference type="PROSITE" id="PS50021"/>
    </source>
</evidence>
<keyword evidence="8" id="KW-0131">Cell cycle</keyword>
<feature type="domain" description="Calponin-homology (CH)" evidence="9">
    <location>
        <begin position="1"/>
        <end position="113"/>
    </location>
</feature>
<evidence type="ECO:0000313" key="10">
    <source>
        <dbReference type="Proteomes" id="UP000245341"/>
    </source>
</evidence>
<dbReference type="SUPFAM" id="SSF47576">
    <property type="entry name" value="Calponin-homology domain, CH-domain"/>
    <property type="match status" value="1"/>
</dbReference>
<keyword evidence="7" id="KW-0206">Cytoskeleton</keyword>
<comment type="subcellular location">
    <subcellularLocation>
        <location evidence="1">Cytoplasm</location>
        <location evidence="1">Cytoskeleton</location>
    </subcellularLocation>
</comment>
<dbReference type="GeneID" id="102725841"/>
<accession>A0A2U3YMQ5</accession>
<evidence type="ECO:0000256" key="6">
    <source>
        <dbReference type="ARBA" id="ARBA00022776"/>
    </source>
</evidence>
<evidence type="ECO:0000256" key="8">
    <source>
        <dbReference type="ARBA" id="ARBA00023306"/>
    </source>
</evidence>
<evidence type="ECO:0000313" key="11">
    <source>
        <dbReference type="RefSeq" id="XP_006744999.2"/>
    </source>
</evidence>
<evidence type="ECO:0000256" key="2">
    <source>
        <dbReference type="ARBA" id="ARBA00010729"/>
    </source>
</evidence>
<dbReference type="KEGG" id="lww:102725841"/>
<protein>
    <submittedName>
        <fullName evidence="11">Microtubule-associated protein RP/EB family member 2-like</fullName>
    </submittedName>
</protein>
<dbReference type="OrthoDB" id="2119228at2759"/>
<dbReference type="STRING" id="9713.A0A2U3YMQ5"/>
<proteinExistence type="inferred from homology"/>
<gene>
    <name evidence="11" type="primary">LOC102725841</name>
</gene>
<keyword evidence="5" id="KW-0493">Microtubule</keyword>
<comment type="similarity">
    <text evidence="2">Belongs to the MAPRE family.</text>
</comment>
<dbReference type="GO" id="GO:0008017">
    <property type="term" value="F:microtubule binding"/>
    <property type="evidence" value="ECO:0007669"/>
    <property type="project" value="InterPro"/>
</dbReference>
<sequence length="168" mass="19392">MREERGAHSWGPLPCLEVLSHTWLQSDLPQHFSPLFPGAAYCQFMDMLFPGCISLKKVKFQAKLEHEYIHNFKLLQASFKRMNVDKVIPVEKLVKGRFQDNLDFIQWFKKFYDANYDGKEYDPVEARQGQDAIPPPDPGEQIFNLPKKSHHANSPTAVLTIAVKKVLH</sequence>
<dbReference type="Pfam" id="PF00307">
    <property type="entry name" value="CH"/>
    <property type="match status" value="1"/>
</dbReference>
<evidence type="ECO:0000256" key="3">
    <source>
        <dbReference type="ARBA" id="ARBA00022490"/>
    </source>
</evidence>
<keyword evidence="6" id="KW-0498">Mitosis</keyword>
<dbReference type="FunFam" id="1.10.418.10:FF:000007">
    <property type="entry name" value="Microtubule-associated protein, RP/EB family, member 2"/>
    <property type="match status" value="1"/>
</dbReference>
<dbReference type="RefSeq" id="XP_006744999.2">
    <property type="nucleotide sequence ID" value="XM_006744936.2"/>
</dbReference>
<dbReference type="GO" id="GO:0051301">
    <property type="term" value="P:cell division"/>
    <property type="evidence" value="ECO:0007669"/>
    <property type="project" value="UniProtKB-KW"/>
</dbReference>
<organism evidence="10 11">
    <name type="scientific">Leptonychotes weddellii</name>
    <name type="common">Weddell seal</name>
    <name type="synonym">Otaria weddellii</name>
    <dbReference type="NCBI Taxonomy" id="9713"/>
    <lineage>
        <taxon>Eukaryota</taxon>
        <taxon>Metazoa</taxon>
        <taxon>Chordata</taxon>
        <taxon>Craniata</taxon>
        <taxon>Vertebrata</taxon>
        <taxon>Euteleostomi</taxon>
        <taxon>Mammalia</taxon>
        <taxon>Eutheria</taxon>
        <taxon>Laurasiatheria</taxon>
        <taxon>Carnivora</taxon>
        <taxon>Caniformia</taxon>
        <taxon>Pinnipedia</taxon>
        <taxon>Phocidae</taxon>
        <taxon>Monachinae</taxon>
        <taxon>Lobodontini</taxon>
        <taxon>Leptonychotes</taxon>
    </lineage>
</organism>
<dbReference type="InterPro" id="IPR036872">
    <property type="entry name" value="CH_dom_sf"/>
</dbReference>
<keyword evidence="10" id="KW-1185">Reference proteome</keyword>
<dbReference type="InterPro" id="IPR027328">
    <property type="entry name" value="MAPRE"/>
</dbReference>
<reference evidence="11" key="1">
    <citation type="submission" date="2025-08" db="UniProtKB">
        <authorList>
            <consortium name="RefSeq"/>
        </authorList>
    </citation>
    <scope>IDENTIFICATION</scope>
    <source>
        <tissue evidence="11">Liver</tissue>
    </source>
</reference>
<dbReference type="PROSITE" id="PS50021">
    <property type="entry name" value="CH"/>
    <property type="match status" value="1"/>
</dbReference>
<keyword evidence="4" id="KW-0132">Cell division</keyword>
<dbReference type="Gene3D" id="1.10.418.10">
    <property type="entry name" value="Calponin-like domain"/>
    <property type="match status" value="1"/>
</dbReference>
<dbReference type="PANTHER" id="PTHR10623">
    <property type="entry name" value="MICROTUBULE-ASSOCIATED PROTEIN RP/EB FAMILY MEMBER"/>
    <property type="match status" value="1"/>
</dbReference>
<dbReference type="AlphaFoldDB" id="A0A2U3YMQ5"/>
<dbReference type="Proteomes" id="UP000245341">
    <property type="component" value="Unplaced"/>
</dbReference>
<evidence type="ECO:0000256" key="4">
    <source>
        <dbReference type="ARBA" id="ARBA00022618"/>
    </source>
</evidence>
<dbReference type="GO" id="GO:0005874">
    <property type="term" value="C:microtubule"/>
    <property type="evidence" value="ECO:0007669"/>
    <property type="project" value="UniProtKB-KW"/>
</dbReference>
<name>A0A2U3YMQ5_LEPWE</name>
<dbReference type="InterPro" id="IPR001715">
    <property type="entry name" value="CH_dom"/>
</dbReference>
<evidence type="ECO:0000256" key="7">
    <source>
        <dbReference type="ARBA" id="ARBA00023212"/>
    </source>
</evidence>